<evidence type="ECO:0000256" key="4">
    <source>
        <dbReference type="ARBA" id="ARBA00022989"/>
    </source>
</evidence>
<feature type="transmembrane region" description="Helical" evidence="7">
    <location>
        <begin position="104"/>
        <end position="121"/>
    </location>
</feature>
<keyword evidence="3 7" id="KW-0812">Transmembrane</keyword>
<evidence type="ECO:0000256" key="2">
    <source>
        <dbReference type="ARBA" id="ARBA00006434"/>
    </source>
</evidence>
<feature type="transmembrane region" description="Helical" evidence="7">
    <location>
        <begin position="352"/>
        <end position="383"/>
    </location>
</feature>
<evidence type="ECO:0000256" key="3">
    <source>
        <dbReference type="ARBA" id="ARBA00022692"/>
    </source>
</evidence>
<feature type="transmembrane region" description="Helical" evidence="7">
    <location>
        <begin position="496"/>
        <end position="519"/>
    </location>
</feature>
<dbReference type="GO" id="GO:0005412">
    <property type="term" value="F:D-glucose:sodium symporter activity"/>
    <property type="evidence" value="ECO:0007669"/>
    <property type="project" value="TreeGrafter"/>
</dbReference>
<feature type="transmembrane region" description="Helical" evidence="7">
    <location>
        <begin position="141"/>
        <end position="163"/>
    </location>
</feature>
<feature type="transmembrane region" description="Helical" evidence="7">
    <location>
        <begin position="285"/>
        <end position="305"/>
    </location>
</feature>
<comment type="subcellular location">
    <subcellularLocation>
        <location evidence="1">Membrane</location>
        <topology evidence="1">Multi-pass membrane protein</topology>
    </subcellularLocation>
</comment>
<dbReference type="AlphaFoldDB" id="A0A1D9CFB8"/>
<evidence type="ECO:0000256" key="7">
    <source>
        <dbReference type="SAM" id="Phobius"/>
    </source>
</evidence>
<evidence type="ECO:0000256" key="6">
    <source>
        <dbReference type="RuleBase" id="RU362091"/>
    </source>
</evidence>
<dbReference type="InterPro" id="IPR001734">
    <property type="entry name" value="Na/solute_symporter"/>
</dbReference>
<evidence type="ECO:0000313" key="8">
    <source>
        <dbReference type="EMBL" id="AOW69640.1"/>
    </source>
</evidence>
<protein>
    <submittedName>
        <fullName evidence="9">Sodium/glucose cotransporter 1-like protein</fullName>
    </submittedName>
</protein>
<organism evidence="9">
    <name type="scientific">Castor fiber</name>
    <name type="common">Eurasian beaver</name>
    <dbReference type="NCBI Taxonomy" id="10185"/>
    <lineage>
        <taxon>Eukaryota</taxon>
        <taxon>Metazoa</taxon>
        <taxon>Chordata</taxon>
        <taxon>Craniata</taxon>
        <taxon>Vertebrata</taxon>
        <taxon>Euteleostomi</taxon>
        <taxon>Mammalia</taxon>
        <taxon>Eutheria</taxon>
        <taxon>Euarchontoglires</taxon>
        <taxon>Glires</taxon>
        <taxon>Rodentia</taxon>
        <taxon>Castorimorpha</taxon>
        <taxon>Castoridae</taxon>
        <taxon>Castor</taxon>
    </lineage>
</organism>
<dbReference type="InterPro" id="IPR038377">
    <property type="entry name" value="Na/Glc_symporter_sf"/>
</dbReference>
<feature type="transmembrane region" description="Helical" evidence="7">
    <location>
        <begin position="395"/>
        <end position="414"/>
    </location>
</feature>
<feature type="transmembrane region" description="Helical" evidence="7">
    <location>
        <begin position="455"/>
        <end position="476"/>
    </location>
</feature>
<dbReference type="EMBL" id="KU948183">
    <property type="protein sequence ID" value="AOY33858.1"/>
    <property type="molecule type" value="mRNA"/>
</dbReference>
<dbReference type="EMBL" id="KU866205">
    <property type="protein sequence ID" value="AOW69640.1"/>
    <property type="molecule type" value="mRNA"/>
</dbReference>
<dbReference type="PROSITE" id="PS50283">
    <property type="entry name" value="NA_SOLUT_SYMP_3"/>
    <property type="match status" value="1"/>
</dbReference>
<comment type="similarity">
    <text evidence="2 6">Belongs to the sodium:solute symporter (SSF) (TC 2.A.21) family.</text>
</comment>
<dbReference type="NCBIfam" id="TIGR00813">
    <property type="entry name" value="sss"/>
    <property type="match status" value="1"/>
</dbReference>
<dbReference type="PANTHER" id="PTHR11819:SF110">
    <property type="entry name" value="GENE 5134-RELATED"/>
    <property type="match status" value="1"/>
</dbReference>
<name>A0A1D9CFB8_CASFI</name>
<reference evidence="9" key="2">
    <citation type="submission" date="2016-03" db="EMBL/GenBank/DDBJ databases">
        <authorList>
            <person name="Ploux O."/>
        </authorList>
    </citation>
    <scope>NUCLEOTIDE SEQUENCE</scope>
    <source>
        <tissue evidence="9">Testis</tissue>
    </source>
</reference>
<feature type="transmembrane region" description="Helical" evidence="7">
    <location>
        <begin position="429"/>
        <end position="448"/>
    </location>
</feature>
<evidence type="ECO:0000256" key="1">
    <source>
        <dbReference type="ARBA" id="ARBA00004141"/>
    </source>
</evidence>
<accession>A0A1D9CFB8</accession>
<sequence>MDSHESYRPATWNWNAVDLHSHSTLDTLLTIFYFLLVLGIGLWAIRSHSRAKVRDFFLASKNLAWWLVGTSLFAANTGSGHFIGMAGLGAASGIAVGALEWNTIFMLFILGWIFIPIYIKAEVVTLPEYLRKRFGSIRLQLLLSILFLIVCVFNRILLEICYGATFLKMVWDIDIYQTCLVVLTIAGVYTITAFSEVGGYQGLLKSYIHAIPKMISKGNWTAKTACYIPRPDAFHIFQDRNSGDIPWPALVFGATSLSLFYGCADQVSVQRFLAGKNMSHMKGGCLLYGYLMLLPMFLIVMPGMISRTLFPDEVACVVPSECQKYCGAETTCSLLAYPMLVTAVLPTGLQGLMVTTICAALMSSLTSVFNSASALFTMNIYLWMRPLATEMELMVSGRFFTIILLVATITWIPIVETANSEKLFENMQIVRSFLAPPITALFLLAVFCKRVNEQGAFWGVTLGISIGIFRLLTEFADGPQTCEGTSKCPEIICGLHYLYFSMILFLLSLLSILGISLITDPIPDKHLHRLCWSLRNSQKKRVALDPEMLWRKFPSSPVLPERFREGHSCLWNTLDLFCGLQSLPEPKSAPGKVTEKNMKATEKTRDTEWGDTLEKPFWRRVVNVGGIILFVLLVVGHIYYA</sequence>
<reference evidence="8" key="1">
    <citation type="submission" date="2016-02" db="EMBL/GenBank/DDBJ databases">
        <authorList>
            <person name="Wen L."/>
            <person name="He K."/>
            <person name="Yang H."/>
        </authorList>
    </citation>
    <scope>NUCLEOTIDE SEQUENCE</scope>
    <source>
        <tissue evidence="8">Testis</tissue>
    </source>
</reference>
<feature type="transmembrane region" description="Helical" evidence="7">
    <location>
        <begin position="175"/>
        <end position="194"/>
    </location>
</feature>
<dbReference type="Gene3D" id="1.20.1730.10">
    <property type="entry name" value="Sodium/glucose cotransporter"/>
    <property type="match status" value="1"/>
</dbReference>
<dbReference type="GO" id="GO:0005886">
    <property type="term" value="C:plasma membrane"/>
    <property type="evidence" value="ECO:0007669"/>
    <property type="project" value="TreeGrafter"/>
</dbReference>
<feature type="transmembrane region" description="Helical" evidence="7">
    <location>
        <begin position="27"/>
        <end position="45"/>
    </location>
</feature>
<dbReference type="PANTHER" id="PTHR11819">
    <property type="entry name" value="SOLUTE CARRIER FAMILY 5"/>
    <property type="match status" value="1"/>
</dbReference>
<keyword evidence="5 7" id="KW-0472">Membrane</keyword>
<dbReference type="Pfam" id="PF00474">
    <property type="entry name" value="SSF"/>
    <property type="match status" value="1"/>
</dbReference>
<proteinExistence type="evidence at transcript level"/>
<keyword evidence="4 7" id="KW-1133">Transmembrane helix</keyword>
<evidence type="ECO:0000313" key="9">
    <source>
        <dbReference type="EMBL" id="AOY33858.1"/>
    </source>
</evidence>
<evidence type="ECO:0000256" key="5">
    <source>
        <dbReference type="ARBA" id="ARBA00023136"/>
    </source>
</evidence>
<feature type="transmembrane region" description="Helical" evidence="7">
    <location>
        <begin position="621"/>
        <end position="640"/>
    </location>
</feature>